<organism evidence="2 3">
    <name type="scientific">Rickenella mellea</name>
    <dbReference type="NCBI Taxonomy" id="50990"/>
    <lineage>
        <taxon>Eukaryota</taxon>
        <taxon>Fungi</taxon>
        <taxon>Dikarya</taxon>
        <taxon>Basidiomycota</taxon>
        <taxon>Agaricomycotina</taxon>
        <taxon>Agaricomycetes</taxon>
        <taxon>Hymenochaetales</taxon>
        <taxon>Rickenellaceae</taxon>
        <taxon>Rickenella</taxon>
    </lineage>
</organism>
<reference evidence="2 3" key="1">
    <citation type="submission" date="2018-06" db="EMBL/GenBank/DDBJ databases">
        <title>A transcriptomic atlas of mushroom development highlights an independent origin of complex multicellularity.</title>
        <authorList>
            <consortium name="DOE Joint Genome Institute"/>
            <person name="Krizsan K."/>
            <person name="Almasi E."/>
            <person name="Merenyi Z."/>
            <person name="Sahu N."/>
            <person name="Viragh M."/>
            <person name="Koszo T."/>
            <person name="Mondo S."/>
            <person name="Kiss B."/>
            <person name="Balint B."/>
            <person name="Kues U."/>
            <person name="Barry K."/>
            <person name="Hegedus J.C."/>
            <person name="Henrissat B."/>
            <person name="Johnson J."/>
            <person name="Lipzen A."/>
            <person name="Ohm R."/>
            <person name="Nagy I."/>
            <person name="Pangilinan J."/>
            <person name="Yan J."/>
            <person name="Xiong Y."/>
            <person name="Grigoriev I.V."/>
            <person name="Hibbett D.S."/>
            <person name="Nagy L.G."/>
        </authorList>
    </citation>
    <scope>NUCLEOTIDE SEQUENCE [LARGE SCALE GENOMIC DNA]</scope>
    <source>
        <strain evidence="2 3">SZMC22713</strain>
    </source>
</reference>
<protein>
    <submittedName>
        <fullName evidence="2">Uncharacterized protein</fullName>
    </submittedName>
</protein>
<gene>
    <name evidence="2" type="ORF">BD410DRAFT_836179</name>
</gene>
<evidence type="ECO:0000256" key="1">
    <source>
        <dbReference type="SAM" id="MobiDB-lite"/>
    </source>
</evidence>
<name>A0A4Y7QHH3_9AGAM</name>
<proteinExistence type="predicted"/>
<dbReference type="VEuPathDB" id="FungiDB:BD410DRAFT_836179"/>
<evidence type="ECO:0000313" key="3">
    <source>
        <dbReference type="Proteomes" id="UP000294933"/>
    </source>
</evidence>
<feature type="region of interest" description="Disordered" evidence="1">
    <location>
        <begin position="136"/>
        <end position="156"/>
    </location>
</feature>
<sequence length="191" mass="21550">MLFVKEKSVRKFADALLRSYFPGDGLYGKKPTKLVIKYVVADGAEEEDSEVLFHDLEHVDMQWEKLLSKHTVIRVYAEKTDREPKLESASASDDKLETFGATHDLDAVEGMSDSDEVKLMEKRGSVAENDIACSNSPVAASVSGSDEESDFEWLPAKPTVGPIPRLFSDENMRWRRSARVRHYPDEADHDD</sequence>
<evidence type="ECO:0000313" key="2">
    <source>
        <dbReference type="EMBL" id="TDL27104.1"/>
    </source>
</evidence>
<dbReference type="EMBL" id="ML170160">
    <property type="protein sequence ID" value="TDL27104.1"/>
    <property type="molecule type" value="Genomic_DNA"/>
</dbReference>
<dbReference type="AlphaFoldDB" id="A0A4Y7QHH3"/>
<keyword evidence="3" id="KW-1185">Reference proteome</keyword>
<dbReference type="Proteomes" id="UP000294933">
    <property type="component" value="Unassembled WGS sequence"/>
</dbReference>
<accession>A0A4Y7QHH3</accession>